<feature type="non-terminal residue" evidence="2">
    <location>
        <position position="65"/>
    </location>
</feature>
<feature type="compositionally biased region" description="Polar residues" evidence="1">
    <location>
        <begin position="7"/>
        <end position="32"/>
    </location>
</feature>
<sequence length="65" mass="7552">MMDRSNRASTSLQSTQFPETLNITLNSGTNSEPLKRQWTLEGENIEHHIEFWNELRTIKASMDSE</sequence>
<comment type="caution">
    <text evidence="2">The sequence shown here is derived from an EMBL/GenBank/DDBJ whole genome shotgun (WGS) entry which is preliminary data.</text>
</comment>
<dbReference type="Proteomes" id="UP001054945">
    <property type="component" value="Unassembled WGS sequence"/>
</dbReference>
<evidence type="ECO:0000256" key="1">
    <source>
        <dbReference type="SAM" id="MobiDB-lite"/>
    </source>
</evidence>
<accession>A0AAV4P3J8</accession>
<gene>
    <name evidence="2" type="ORF">CEXT_192091</name>
</gene>
<feature type="region of interest" description="Disordered" evidence="1">
    <location>
        <begin position="1"/>
        <end position="32"/>
    </location>
</feature>
<evidence type="ECO:0000313" key="3">
    <source>
        <dbReference type="Proteomes" id="UP001054945"/>
    </source>
</evidence>
<proteinExistence type="predicted"/>
<organism evidence="2 3">
    <name type="scientific">Caerostris extrusa</name>
    <name type="common">Bark spider</name>
    <name type="synonym">Caerostris bankana</name>
    <dbReference type="NCBI Taxonomy" id="172846"/>
    <lineage>
        <taxon>Eukaryota</taxon>
        <taxon>Metazoa</taxon>
        <taxon>Ecdysozoa</taxon>
        <taxon>Arthropoda</taxon>
        <taxon>Chelicerata</taxon>
        <taxon>Arachnida</taxon>
        <taxon>Araneae</taxon>
        <taxon>Araneomorphae</taxon>
        <taxon>Entelegynae</taxon>
        <taxon>Araneoidea</taxon>
        <taxon>Araneidae</taxon>
        <taxon>Caerostris</taxon>
    </lineage>
</organism>
<name>A0AAV4P3J8_CAEEX</name>
<evidence type="ECO:0000313" key="2">
    <source>
        <dbReference type="EMBL" id="GIX90560.1"/>
    </source>
</evidence>
<dbReference type="EMBL" id="BPLR01021503">
    <property type="protein sequence ID" value="GIX90560.1"/>
    <property type="molecule type" value="Genomic_DNA"/>
</dbReference>
<dbReference type="AlphaFoldDB" id="A0AAV4P3J8"/>
<reference evidence="2 3" key="1">
    <citation type="submission" date="2021-06" db="EMBL/GenBank/DDBJ databases">
        <title>Caerostris extrusa draft genome.</title>
        <authorList>
            <person name="Kono N."/>
            <person name="Arakawa K."/>
        </authorList>
    </citation>
    <scope>NUCLEOTIDE SEQUENCE [LARGE SCALE GENOMIC DNA]</scope>
</reference>
<protein>
    <submittedName>
        <fullName evidence="2">Uncharacterized protein</fullName>
    </submittedName>
</protein>
<keyword evidence="3" id="KW-1185">Reference proteome</keyword>